<comment type="caution">
    <text evidence="1">The sequence shown here is derived from an EMBL/GenBank/DDBJ whole genome shotgun (WGS) entry which is preliminary data.</text>
</comment>
<dbReference type="RefSeq" id="WP_340469376.1">
    <property type="nucleotide sequence ID" value="NZ_JBANBB010000001.1"/>
</dbReference>
<reference evidence="1 2" key="1">
    <citation type="submission" date="2024-02" db="EMBL/GenBank/DDBJ databases">
        <title>Bifidobacterium honeyensis sp. nov., isolated from the comb honey.</title>
        <authorList>
            <person name="Liu W."/>
            <person name="Li Y."/>
        </authorList>
    </citation>
    <scope>NUCLEOTIDE SEQUENCE [LARGE SCALE GENOMIC DNA]</scope>
    <source>
        <strain evidence="1 2">IMAU50988</strain>
    </source>
</reference>
<name>A0ABU8ZNN7_9BIFI</name>
<evidence type="ECO:0000313" key="1">
    <source>
        <dbReference type="EMBL" id="MEK0306818.1"/>
    </source>
</evidence>
<sequence length="82" mass="9054">MAGHVEVSRYIARSDGDGVSVTASSLHIESAQDPSADCFDPATCCDERERRVIEELRAYLRPTTAPACLIDRLQHMFDDLDG</sequence>
<organism evidence="1 2">
    <name type="scientific">Bifidobacterium favimelis</name>
    <dbReference type="NCBI Taxonomy" id="3122979"/>
    <lineage>
        <taxon>Bacteria</taxon>
        <taxon>Bacillati</taxon>
        <taxon>Actinomycetota</taxon>
        <taxon>Actinomycetes</taxon>
        <taxon>Bifidobacteriales</taxon>
        <taxon>Bifidobacteriaceae</taxon>
        <taxon>Bifidobacterium</taxon>
    </lineage>
</organism>
<dbReference type="EMBL" id="JBANBB010000001">
    <property type="protein sequence ID" value="MEK0306818.1"/>
    <property type="molecule type" value="Genomic_DNA"/>
</dbReference>
<accession>A0ABU8ZNN7</accession>
<keyword evidence="2" id="KW-1185">Reference proteome</keyword>
<dbReference type="Proteomes" id="UP001373159">
    <property type="component" value="Unassembled WGS sequence"/>
</dbReference>
<gene>
    <name evidence="1" type="ORF">V8P97_04995</name>
</gene>
<proteinExistence type="predicted"/>
<evidence type="ECO:0000313" key="2">
    <source>
        <dbReference type="Proteomes" id="UP001373159"/>
    </source>
</evidence>
<protein>
    <submittedName>
        <fullName evidence="1">Uncharacterized protein</fullName>
    </submittedName>
</protein>